<feature type="transmembrane region" description="Helical" evidence="5">
    <location>
        <begin position="12"/>
        <end position="33"/>
    </location>
</feature>
<feature type="region of interest" description="Disordered" evidence="4">
    <location>
        <begin position="389"/>
        <end position="418"/>
    </location>
</feature>
<protein>
    <recommendedName>
        <fullName evidence="8">Peptidoglycan binding-like domain-containing protein</fullName>
    </recommendedName>
</protein>
<sequence length="553" mass="55509">MRAVTGSTRTIWIIAITAVVSLGAGIGLSRLIVSPAEAAANAAPPEAGLITVPVEERPLTNDIVMRGDALYEDPVAVTLETGEIGGPAVVTGQVPEEASNIEAGNVILEVTGRPVILLTGELPVYRTLRAGVAGPDVQQLRAALAALGIDAGDVSNNAYDASAAAAVRALYAKVGYPAPTSGEEADGAVKAAQEAVRGAEEQVASAQRDLNAAGDPLARVRADGDVASAQATLDDAKAELAACQAKADPEVPCASAGVVSAQAALNTAIAERNAAYNPDTAAARAAVTAAQRGLTEARTALAEAQAETITPLPASEVVYLSSTPRRVDDVSVRRGSMVAGTSPVMTVSGATLQIQGTLDKNDADLIVEGTPVVITMPDGTEVPGEVQSVGAIEPGDSDGGAGGGAGGGDGGTAADPNRRKVVVVPGELSEEQRMMLQGSNVRITIPVSSTEGDVMAVPLAALSQGPGGESRVQVLDAGSDTPRLVVVETGLAAEGYAEIRPVEGDLKVGDRVVVGQGGSLADSTQDSSDEEGASDEEDAGDEPTGEATEDAEG</sequence>
<feature type="coiled-coil region" evidence="3">
    <location>
        <begin position="189"/>
        <end position="246"/>
    </location>
</feature>
<dbReference type="InterPro" id="IPR050465">
    <property type="entry name" value="UPF0194_transport"/>
</dbReference>
<dbReference type="GO" id="GO:0030313">
    <property type="term" value="C:cell envelope"/>
    <property type="evidence" value="ECO:0007669"/>
    <property type="project" value="UniProtKB-SubCell"/>
</dbReference>
<dbReference type="InterPro" id="IPR036366">
    <property type="entry name" value="PGBDSf"/>
</dbReference>
<feature type="region of interest" description="Disordered" evidence="4">
    <location>
        <begin position="513"/>
        <end position="553"/>
    </location>
</feature>
<evidence type="ECO:0000313" key="6">
    <source>
        <dbReference type="EMBL" id="GEN80685.1"/>
    </source>
</evidence>
<keyword evidence="2 3" id="KW-0175">Coiled coil</keyword>
<keyword evidence="5" id="KW-1133">Transmembrane helix</keyword>
<evidence type="ECO:0000256" key="5">
    <source>
        <dbReference type="SAM" id="Phobius"/>
    </source>
</evidence>
<comment type="subcellular location">
    <subcellularLocation>
        <location evidence="1">Cell envelope</location>
    </subcellularLocation>
</comment>
<dbReference type="Proteomes" id="UP000321484">
    <property type="component" value="Unassembled WGS sequence"/>
</dbReference>
<dbReference type="PANTHER" id="PTHR32347">
    <property type="entry name" value="EFFLUX SYSTEM COMPONENT YKNX-RELATED"/>
    <property type="match status" value="1"/>
</dbReference>
<evidence type="ECO:0000256" key="1">
    <source>
        <dbReference type="ARBA" id="ARBA00004196"/>
    </source>
</evidence>
<dbReference type="OrthoDB" id="3268648at2"/>
<name>A0A511YZR5_9CELL</name>
<gene>
    <name evidence="6" type="ORF">AFE02nite_24190</name>
</gene>
<feature type="compositionally biased region" description="Acidic residues" evidence="4">
    <location>
        <begin position="527"/>
        <end position="553"/>
    </location>
</feature>
<proteinExistence type="predicted"/>
<dbReference type="RefSeq" id="WP_052113655.1">
    <property type="nucleotide sequence ID" value="NZ_BJYK01000009.1"/>
</dbReference>
<comment type="caution">
    <text evidence="6">The sequence shown here is derived from an EMBL/GenBank/DDBJ whole genome shotgun (WGS) entry which is preliminary data.</text>
</comment>
<accession>A0A511YZR5</accession>
<dbReference type="AlphaFoldDB" id="A0A511YZR5"/>
<organism evidence="6 7">
    <name type="scientific">Actinotalea fermentans</name>
    <dbReference type="NCBI Taxonomy" id="43671"/>
    <lineage>
        <taxon>Bacteria</taxon>
        <taxon>Bacillati</taxon>
        <taxon>Actinomycetota</taxon>
        <taxon>Actinomycetes</taxon>
        <taxon>Micrococcales</taxon>
        <taxon>Cellulomonadaceae</taxon>
        <taxon>Actinotalea</taxon>
    </lineage>
</organism>
<reference evidence="6 7" key="1">
    <citation type="submission" date="2019-07" db="EMBL/GenBank/DDBJ databases">
        <title>Whole genome shotgun sequence of Actinotalea fermentans NBRC 105374.</title>
        <authorList>
            <person name="Hosoyama A."/>
            <person name="Uohara A."/>
            <person name="Ohji S."/>
            <person name="Ichikawa N."/>
        </authorList>
    </citation>
    <scope>NUCLEOTIDE SEQUENCE [LARGE SCALE GENOMIC DNA]</scope>
    <source>
        <strain evidence="6 7">NBRC 105374</strain>
    </source>
</reference>
<evidence type="ECO:0000256" key="4">
    <source>
        <dbReference type="SAM" id="MobiDB-lite"/>
    </source>
</evidence>
<keyword evidence="7" id="KW-1185">Reference proteome</keyword>
<dbReference type="EMBL" id="BJYK01000009">
    <property type="protein sequence ID" value="GEN80685.1"/>
    <property type="molecule type" value="Genomic_DNA"/>
</dbReference>
<evidence type="ECO:0000256" key="2">
    <source>
        <dbReference type="ARBA" id="ARBA00023054"/>
    </source>
</evidence>
<evidence type="ECO:0000256" key="3">
    <source>
        <dbReference type="SAM" id="Coils"/>
    </source>
</evidence>
<dbReference type="Gene3D" id="1.10.101.10">
    <property type="entry name" value="PGBD-like superfamily/PGBD"/>
    <property type="match status" value="1"/>
</dbReference>
<evidence type="ECO:0000313" key="7">
    <source>
        <dbReference type="Proteomes" id="UP000321484"/>
    </source>
</evidence>
<keyword evidence="5" id="KW-0472">Membrane</keyword>
<keyword evidence="5" id="KW-0812">Transmembrane</keyword>
<evidence type="ECO:0008006" key="8">
    <source>
        <dbReference type="Google" id="ProtNLM"/>
    </source>
</evidence>
<feature type="compositionally biased region" description="Gly residues" evidence="4">
    <location>
        <begin position="397"/>
        <end position="411"/>
    </location>
</feature>
<dbReference type="PANTHER" id="PTHR32347:SF23">
    <property type="entry name" value="BLL5650 PROTEIN"/>
    <property type="match status" value="1"/>
</dbReference>
<dbReference type="Gene3D" id="2.40.420.20">
    <property type="match status" value="1"/>
</dbReference>